<dbReference type="PIRSF" id="PIRSF000151">
    <property type="entry name" value="GPR"/>
    <property type="match status" value="1"/>
</dbReference>
<dbReference type="GO" id="GO:0004350">
    <property type="term" value="F:glutamate-5-semialdehyde dehydrogenase activity"/>
    <property type="evidence" value="ECO:0007669"/>
    <property type="project" value="UniProtKB-UniRule"/>
</dbReference>
<dbReference type="EMBL" id="JACHFR010000002">
    <property type="protein sequence ID" value="MBB5219019.1"/>
    <property type="molecule type" value="Genomic_DNA"/>
</dbReference>
<comment type="subcellular location">
    <subcellularLocation>
        <location evidence="7">Cytoplasm</location>
    </subcellularLocation>
</comment>
<dbReference type="Pfam" id="PF00171">
    <property type="entry name" value="Aldedh"/>
    <property type="match status" value="2"/>
</dbReference>
<evidence type="ECO:0000256" key="2">
    <source>
        <dbReference type="ARBA" id="ARBA00022605"/>
    </source>
</evidence>
<feature type="domain" description="Aldehyde dehydrogenase" evidence="8">
    <location>
        <begin position="7"/>
        <end position="287"/>
    </location>
</feature>
<evidence type="ECO:0000259" key="8">
    <source>
        <dbReference type="Pfam" id="PF00171"/>
    </source>
</evidence>
<accession>A0A840S8N8</accession>
<dbReference type="PANTHER" id="PTHR11063:SF8">
    <property type="entry name" value="DELTA-1-PYRROLINE-5-CARBOXYLATE SYNTHASE"/>
    <property type="match status" value="1"/>
</dbReference>
<dbReference type="InterPro" id="IPR000965">
    <property type="entry name" value="GPR_dom"/>
</dbReference>
<dbReference type="Proteomes" id="UP000593591">
    <property type="component" value="Chromosome"/>
</dbReference>
<evidence type="ECO:0000256" key="4">
    <source>
        <dbReference type="ARBA" id="ARBA00022857"/>
    </source>
</evidence>
<reference evidence="9 11" key="2">
    <citation type="submission" date="2020-08" db="EMBL/GenBank/DDBJ databases">
        <title>Genomic Encyclopedia of Type Strains, Phase IV (KMG-IV): sequencing the most valuable type-strain genomes for metagenomic binning, comparative biology and taxonomic classification.</title>
        <authorList>
            <person name="Goeker M."/>
        </authorList>
    </citation>
    <scope>NUCLEOTIDE SEQUENCE [LARGE SCALE GENOMIC DNA]</scope>
    <source>
        <strain evidence="9 11">DSM 103679</strain>
    </source>
</reference>
<organism evidence="9 11">
    <name type="scientific">Treponema rectale</name>
    <dbReference type="NCBI Taxonomy" id="744512"/>
    <lineage>
        <taxon>Bacteria</taxon>
        <taxon>Pseudomonadati</taxon>
        <taxon>Spirochaetota</taxon>
        <taxon>Spirochaetia</taxon>
        <taxon>Spirochaetales</taxon>
        <taxon>Treponemataceae</taxon>
        <taxon>Treponema</taxon>
    </lineage>
</organism>
<dbReference type="InterPro" id="IPR020593">
    <property type="entry name" value="G-glutamylP_reductase_CS"/>
</dbReference>
<comment type="pathway">
    <text evidence="1 7">Amino-acid biosynthesis; L-proline biosynthesis; L-glutamate 5-semialdehyde from L-glutamate: step 2/2.</text>
</comment>
<keyword evidence="5 7" id="KW-0560">Oxidoreductase</keyword>
<reference evidence="10 12" key="1">
    <citation type="submission" date="2018-08" db="EMBL/GenBank/DDBJ databases">
        <title>The first complete genome of Treponema rectale (CHPAT), a commensal spirochete of the bovine rectum.</title>
        <authorList>
            <person name="Staton G.J."/>
            <person name="Clegg S.R."/>
            <person name="Carter S.D."/>
            <person name="Radford A.D."/>
            <person name="Darby A."/>
            <person name="Hall N."/>
            <person name="Birtles R.J."/>
            <person name="Evans N.J."/>
        </authorList>
    </citation>
    <scope>NUCLEOTIDE SEQUENCE [LARGE SCALE GENOMIC DNA]</scope>
    <source>
        <strain evidence="10 12">CHPA</strain>
    </source>
</reference>
<dbReference type="KEGG" id="trc:DYE49_11680"/>
<comment type="function">
    <text evidence="7">Catalyzes the NADPH-dependent reduction of L-glutamate 5-phosphate into L-glutamate 5-semialdehyde and phosphate. The product spontaneously undergoes cyclization to form 1-pyrroline-5-carboxylate.</text>
</comment>
<dbReference type="UniPathway" id="UPA00098">
    <property type="reaction ID" value="UER00360"/>
</dbReference>
<evidence type="ECO:0000313" key="12">
    <source>
        <dbReference type="Proteomes" id="UP000593591"/>
    </source>
</evidence>
<dbReference type="GO" id="GO:0005737">
    <property type="term" value="C:cytoplasm"/>
    <property type="evidence" value="ECO:0007669"/>
    <property type="project" value="UniProtKB-SubCell"/>
</dbReference>
<keyword evidence="4 7" id="KW-0521">NADP</keyword>
<dbReference type="AlphaFoldDB" id="A0A840S8N8"/>
<evidence type="ECO:0000313" key="9">
    <source>
        <dbReference type="EMBL" id="MBB5219019.1"/>
    </source>
</evidence>
<dbReference type="InterPro" id="IPR016163">
    <property type="entry name" value="Ald_DH_C"/>
</dbReference>
<dbReference type="InterPro" id="IPR016162">
    <property type="entry name" value="Ald_DH_N"/>
</dbReference>
<dbReference type="InterPro" id="IPR015590">
    <property type="entry name" value="Aldehyde_DH_dom"/>
</dbReference>
<feature type="domain" description="Aldehyde dehydrogenase" evidence="8">
    <location>
        <begin position="325"/>
        <end position="385"/>
    </location>
</feature>
<keyword evidence="11" id="KW-1185">Reference proteome</keyword>
<dbReference type="InterPro" id="IPR012134">
    <property type="entry name" value="Glu-5-SA_DH"/>
</dbReference>
<dbReference type="Proteomes" id="UP000578697">
    <property type="component" value="Unassembled WGS sequence"/>
</dbReference>
<sequence>MNFENTYKTLRSASEKLAQQNALQKNAALLKVAEALDEQREKILSANKTDVENARAKGTSESLIDRLTLTDSRIDGIIDSLKIVISQTDPVGEETAGWKTPNGLTIRQVRVPLGVVAIIYESRPNVTVDAFSLAYKSSNAILLRGSSSAYNSNRAIVEVIKSALNSVEGGIADAIELVETDGSSHDDVQQILTAVGKIDVVLPRGGKKLIQNVVSNAKVPVIETGSGVCHLFIDESADLQKAAVIAENAKIQRPSVCNAIECIVVHEKIAEKFLPMLKEKFNNRVKLHADEESYKILTAASSDNSCVLKAVEEDFGNEYLDYECCIKTVASLDEAITYINSHNTKHSESIITESRANAREFQSRIDASCVYVNASTRFTDGGEFGFGAELGISTQKLHARGPMGIKALTTTKYLIDGDGQIR</sequence>
<dbReference type="PANTHER" id="PTHR11063">
    <property type="entry name" value="GLUTAMATE SEMIALDEHYDE DEHYDROGENASE"/>
    <property type="match status" value="1"/>
</dbReference>
<dbReference type="FunFam" id="3.40.309.10:FF:000006">
    <property type="entry name" value="Gamma-glutamyl phosphate reductase"/>
    <property type="match status" value="1"/>
</dbReference>
<keyword evidence="3 7" id="KW-0641">Proline biosynthesis</keyword>
<gene>
    <name evidence="7" type="primary">proA</name>
    <name evidence="10" type="ORF">DYE49_11680</name>
    <name evidence="9" type="ORF">HNP77_001388</name>
</gene>
<keyword evidence="2 7" id="KW-0028">Amino-acid biosynthesis</keyword>
<dbReference type="EC" id="1.2.1.41" evidence="7"/>
<dbReference type="RefSeq" id="WP_184652456.1">
    <property type="nucleotide sequence ID" value="NZ_JACHFR010000002.1"/>
</dbReference>
<proteinExistence type="inferred from homology"/>
<evidence type="ECO:0000256" key="7">
    <source>
        <dbReference type="HAMAP-Rule" id="MF_00412"/>
    </source>
</evidence>
<evidence type="ECO:0000256" key="1">
    <source>
        <dbReference type="ARBA" id="ARBA00004985"/>
    </source>
</evidence>
<dbReference type="PROSITE" id="PS01223">
    <property type="entry name" value="PROA"/>
    <property type="match status" value="1"/>
</dbReference>
<protein>
    <recommendedName>
        <fullName evidence="7">Gamma-glutamyl phosphate reductase</fullName>
        <shortName evidence="7">GPR</shortName>
        <ecNumber evidence="7">1.2.1.41</ecNumber>
    </recommendedName>
    <alternativeName>
        <fullName evidence="7">Glutamate-5-semialdehyde dehydrogenase</fullName>
    </alternativeName>
    <alternativeName>
        <fullName evidence="7">Glutamyl-gamma-semialdehyde dehydrogenase</fullName>
        <shortName evidence="7">GSA dehydrogenase</shortName>
    </alternativeName>
</protein>
<dbReference type="GO" id="GO:0050661">
    <property type="term" value="F:NADP binding"/>
    <property type="evidence" value="ECO:0007669"/>
    <property type="project" value="InterPro"/>
</dbReference>
<name>A0A840S8N8_9SPIR</name>
<evidence type="ECO:0000256" key="5">
    <source>
        <dbReference type="ARBA" id="ARBA00023002"/>
    </source>
</evidence>
<dbReference type="NCBIfam" id="TIGR00407">
    <property type="entry name" value="proA"/>
    <property type="match status" value="1"/>
</dbReference>
<dbReference type="Gene3D" id="3.40.605.10">
    <property type="entry name" value="Aldehyde Dehydrogenase, Chain A, domain 1"/>
    <property type="match status" value="1"/>
</dbReference>
<dbReference type="HAMAP" id="MF_00412">
    <property type="entry name" value="ProA"/>
    <property type="match status" value="1"/>
</dbReference>
<evidence type="ECO:0000256" key="6">
    <source>
        <dbReference type="ARBA" id="ARBA00049024"/>
    </source>
</evidence>
<dbReference type="CDD" id="cd07079">
    <property type="entry name" value="ALDH_F18-19_ProA-GPR"/>
    <property type="match status" value="1"/>
</dbReference>
<dbReference type="Gene3D" id="3.40.309.10">
    <property type="entry name" value="Aldehyde Dehydrogenase, Chain A, domain 2"/>
    <property type="match status" value="1"/>
</dbReference>
<evidence type="ECO:0000256" key="3">
    <source>
        <dbReference type="ARBA" id="ARBA00022650"/>
    </source>
</evidence>
<evidence type="ECO:0000313" key="11">
    <source>
        <dbReference type="Proteomes" id="UP000578697"/>
    </source>
</evidence>
<keyword evidence="7" id="KW-0963">Cytoplasm</keyword>
<dbReference type="SUPFAM" id="SSF53720">
    <property type="entry name" value="ALDH-like"/>
    <property type="match status" value="1"/>
</dbReference>
<dbReference type="GO" id="GO:0055129">
    <property type="term" value="P:L-proline biosynthetic process"/>
    <property type="evidence" value="ECO:0007669"/>
    <property type="project" value="UniProtKB-UniRule"/>
</dbReference>
<comment type="similarity">
    <text evidence="7">Belongs to the gamma-glutamyl phosphate reductase family.</text>
</comment>
<dbReference type="NCBIfam" id="NF001221">
    <property type="entry name" value="PRK00197.1"/>
    <property type="match status" value="1"/>
</dbReference>
<dbReference type="InterPro" id="IPR016161">
    <property type="entry name" value="Ald_DH/histidinol_DH"/>
</dbReference>
<dbReference type="EMBL" id="CP031517">
    <property type="protein sequence ID" value="QOS41069.1"/>
    <property type="molecule type" value="Genomic_DNA"/>
</dbReference>
<evidence type="ECO:0000313" key="10">
    <source>
        <dbReference type="EMBL" id="QOS41069.1"/>
    </source>
</evidence>
<comment type="catalytic activity">
    <reaction evidence="6 7">
        <text>L-glutamate 5-semialdehyde + phosphate + NADP(+) = L-glutamyl 5-phosphate + NADPH + H(+)</text>
        <dbReference type="Rhea" id="RHEA:19541"/>
        <dbReference type="ChEBI" id="CHEBI:15378"/>
        <dbReference type="ChEBI" id="CHEBI:43474"/>
        <dbReference type="ChEBI" id="CHEBI:57783"/>
        <dbReference type="ChEBI" id="CHEBI:58066"/>
        <dbReference type="ChEBI" id="CHEBI:58274"/>
        <dbReference type="ChEBI" id="CHEBI:58349"/>
        <dbReference type="EC" id="1.2.1.41"/>
    </reaction>
</comment>